<dbReference type="EMBL" id="BT123988">
    <property type="protein sequence ID" value="ADE77271.1"/>
    <property type="molecule type" value="mRNA"/>
</dbReference>
<keyword evidence="2" id="KW-0812">Transmembrane</keyword>
<evidence type="ECO:0000256" key="1">
    <source>
        <dbReference type="SAM" id="MobiDB-lite"/>
    </source>
</evidence>
<proteinExistence type="evidence at transcript level"/>
<feature type="transmembrane region" description="Helical" evidence="2">
    <location>
        <begin position="144"/>
        <end position="162"/>
    </location>
</feature>
<dbReference type="AlphaFoldDB" id="D5ACK2"/>
<accession>D5ACK2</accession>
<feature type="transmembrane region" description="Helical" evidence="2">
    <location>
        <begin position="174"/>
        <end position="194"/>
    </location>
</feature>
<dbReference type="PANTHER" id="PTHR35475">
    <property type="entry name" value="WD REPEAT PROTEIN"/>
    <property type="match status" value="1"/>
</dbReference>
<protein>
    <submittedName>
        <fullName evidence="3">Uncharacterized protein</fullName>
    </submittedName>
</protein>
<evidence type="ECO:0000313" key="3">
    <source>
        <dbReference type="EMBL" id="ADE77271.1"/>
    </source>
</evidence>
<feature type="compositionally biased region" description="Acidic residues" evidence="1">
    <location>
        <begin position="36"/>
        <end position="46"/>
    </location>
</feature>
<evidence type="ECO:0000256" key="2">
    <source>
        <dbReference type="SAM" id="Phobius"/>
    </source>
</evidence>
<feature type="region of interest" description="Disordered" evidence="1">
    <location>
        <begin position="1"/>
        <end position="53"/>
    </location>
</feature>
<organism evidence="3">
    <name type="scientific">Picea sitchensis</name>
    <name type="common">Sitka spruce</name>
    <name type="synonym">Pinus sitchensis</name>
    <dbReference type="NCBI Taxonomy" id="3332"/>
    <lineage>
        <taxon>Eukaryota</taxon>
        <taxon>Viridiplantae</taxon>
        <taxon>Streptophyta</taxon>
        <taxon>Embryophyta</taxon>
        <taxon>Tracheophyta</taxon>
        <taxon>Spermatophyta</taxon>
        <taxon>Pinopsida</taxon>
        <taxon>Pinidae</taxon>
        <taxon>Conifers I</taxon>
        <taxon>Pinales</taxon>
        <taxon>Pinaceae</taxon>
        <taxon>Picea</taxon>
    </lineage>
</organism>
<feature type="compositionally biased region" description="Basic and acidic residues" evidence="1">
    <location>
        <begin position="23"/>
        <end position="35"/>
    </location>
</feature>
<reference evidence="3" key="1">
    <citation type="submission" date="2010-04" db="EMBL/GenBank/DDBJ databases">
        <authorList>
            <person name="Reid K.E."/>
            <person name="Liao N."/>
            <person name="Chan S."/>
            <person name="Docking R."/>
            <person name="Taylor G."/>
            <person name="Moore R."/>
            <person name="Mayo M."/>
            <person name="Munro S."/>
            <person name="King J."/>
            <person name="Yanchuk A."/>
            <person name="Holt R."/>
            <person name="Jones S."/>
            <person name="Marra M."/>
            <person name="Ritland C.E."/>
            <person name="Ritland K."/>
            <person name="Bohlmann J."/>
        </authorList>
    </citation>
    <scope>NUCLEOTIDE SEQUENCE</scope>
    <source>
        <tissue evidence="3">Bud</tissue>
    </source>
</reference>
<keyword evidence="2" id="KW-1133">Transmembrane helix</keyword>
<sequence>MEEEMSRDDDDGSQKKTSTIPEVEVHLKEKLKQKEMEEEINRDDDDGSQKKTSTIPEVEVHLYVRGEGPIHVFKTPLGGWDQDRLDLQQIMDDYGLKALYAYSARSGRGLRLRLNPRNGLSMLPYTGNLVCLDGEPKDSWLKPISKILMVLALVTLLVVMILREPPQWIHKLKFIGGGSLPWTATIIVIVISRLRKKVRNLLRSYGLW</sequence>
<dbReference type="PANTHER" id="PTHR35475:SF1">
    <property type="entry name" value="WD REPEAT PROTEIN"/>
    <property type="match status" value="1"/>
</dbReference>
<name>D5ACK2_PICSI</name>
<keyword evidence="2" id="KW-0472">Membrane</keyword>
<feature type="compositionally biased region" description="Acidic residues" evidence="1">
    <location>
        <begin position="1"/>
        <end position="11"/>
    </location>
</feature>